<dbReference type="SUPFAM" id="SSF52540">
    <property type="entry name" value="P-loop containing nucleoside triphosphate hydrolases"/>
    <property type="match status" value="1"/>
</dbReference>
<proteinExistence type="predicted"/>
<dbReference type="PANTHER" id="PTHR30121:SF6">
    <property type="entry name" value="SLR6007 PROTEIN"/>
    <property type="match status" value="1"/>
</dbReference>
<accession>A0A0G1QDY5</accession>
<dbReference type="Proteomes" id="UP000034487">
    <property type="component" value="Unassembled WGS sequence"/>
</dbReference>
<dbReference type="PANTHER" id="PTHR30121">
    <property type="entry name" value="UNCHARACTERIZED PROTEIN YJGR-RELATED"/>
    <property type="match status" value="1"/>
</dbReference>
<evidence type="ECO:0000313" key="2">
    <source>
        <dbReference type="EMBL" id="KKU43032.1"/>
    </source>
</evidence>
<name>A0A0G1QDY5_9BACT</name>
<comment type="caution">
    <text evidence="2">The sequence shown here is derived from an EMBL/GenBank/DDBJ whole genome shotgun (WGS) entry which is preliminary data.</text>
</comment>
<dbReference type="EMBL" id="LCMV01000039">
    <property type="protein sequence ID" value="KKU43032.1"/>
    <property type="molecule type" value="Genomic_DNA"/>
</dbReference>
<dbReference type="AlphaFoldDB" id="A0A0G1QDY5"/>
<dbReference type="Pfam" id="PF10412">
    <property type="entry name" value="TrwB_AAD_bind"/>
    <property type="match status" value="1"/>
</dbReference>
<reference evidence="2 3" key="1">
    <citation type="journal article" date="2015" name="Nature">
        <title>rRNA introns, odd ribosomes, and small enigmatic genomes across a large radiation of phyla.</title>
        <authorList>
            <person name="Brown C.T."/>
            <person name="Hug L.A."/>
            <person name="Thomas B.C."/>
            <person name="Sharon I."/>
            <person name="Castelle C.J."/>
            <person name="Singh A."/>
            <person name="Wilkins M.J."/>
            <person name="Williams K.H."/>
            <person name="Banfield J.F."/>
        </authorList>
    </citation>
    <scope>NUCLEOTIDE SEQUENCE [LARGE SCALE GENOMIC DNA]</scope>
</reference>
<feature type="domain" description="Type IV secretion system coupling protein TraD DNA-binding" evidence="1">
    <location>
        <begin position="60"/>
        <end position="361"/>
    </location>
</feature>
<sequence>MILNVEELSSVYHFPNRHTETPGLKWVLAKTLPAPANLPKEGVVIGESNYRGEKQLVRLQEEDRRRHIFMIGKTGTGKTTLFETMIEQDMHNGKGLCFIDPLGDAIESLLKKVPTHRANDVVVFDPSDTQFPIGLNLLEYTKPEEKDFLIQEVIEIFYKLFDPNRTGIVGPQWEHWARNAALSVMSRPEGGSLIDLPRLFTDDAFREETVAYVRDPVVKAFWEQQLAKTADFHKSEMYNYFISKFGRFMTNDLMRNIIGQTKSSFDLRRLMDSGKILFVNLAKGKIGEINSNLLGLILVSKIQVAAFSRADTPEEQRKDFYLYVDEFQNFTTDTFATILAEARKYRLNLNITNQYFAQLTEHIRDAVIGNVGTLISYRIGAEDGEFLVKEMPGLTVEDLTNLDRFQAYVKLLIDLTPTKPFSLSGIKSPNAGSNEMTKWLKQATRVKYTKPPVIFSPVAKIAPTPTP</sequence>
<protein>
    <recommendedName>
        <fullName evidence="1">Type IV secretion system coupling protein TraD DNA-binding domain-containing protein</fullName>
    </recommendedName>
</protein>
<dbReference type="InterPro" id="IPR019476">
    <property type="entry name" value="T4SS_TraD_DNA-bd"/>
</dbReference>
<dbReference type="InterPro" id="IPR051162">
    <property type="entry name" value="T4SS_component"/>
</dbReference>
<dbReference type="Gene3D" id="3.40.50.300">
    <property type="entry name" value="P-loop containing nucleotide triphosphate hydrolases"/>
    <property type="match status" value="2"/>
</dbReference>
<dbReference type="InterPro" id="IPR027417">
    <property type="entry name" value="P-loop_NTPase"/>
</dbReference>
<organism evidence="2 3">
    <name type="scientific">Berkelbacteria bacterium GW2011_GWA2_46_7</name>
    <dbReference type="NCBI Taxonomy" id="1618335"/>
    <lineage>
        <taxon>Bacteria</taxon>
        <taxon>Candidatus Berkelbacteria</taxon>
    </lineage>
</organism>
<dbReference type="PATRIC" id="fig|1618335.3.peg.441"/>
<evidence type="ECO:0000259" key="1">
    <source>
        <dbReference type="Pfam" id="PF10412"/>
    </source>
</evidence>
<gene>
    <name evidence="2" type="ORF">UX60_C0039G0002</name>
</gene>
<evidence type="ECO:0000313" key="3">
    <source>
        <dbReference type="Proteomes" id="UP000034487"/>
    </source>
</evidence>